<evidence type="ECO:0000256" key="1">
    <source>
        <dbReference type="SAM" id="MobiDB-lite"/>
    </source>
</evidence>
<name>A0AAV7WQ12_PLEWA</name>
<gene>
    <name evidence="2" type="ORF">NDU88_003774</name>
</gene>
<dbReference type="AlphaFoldDB" id="A0AAV7WQ12"/>
<proteinExistence type="predicted"/>
<accession>A0AAV7WQ12</accession>
<dbReference type="EMBL" id="JANPWB010000001">
    <property type="protein sequence ID" value="KAJ1216168.1"/>
    <property type="molecule type" value="Genomic_DNA"/>
</dbReference>
<feature type="region of interest" description="Disordered" evidence="1">
    <location>
        <begin position="66"/>
        <end position="157"/>
    </location>
</feature>
<comment type="caution">
    <text evidence="2">The sequence shown here is derived from an EMBL/GenBank/DDBJ whole genome shotgun (WGS) entry which is preliminary data.</text>
</comment>
<sequence>MQSRSQEAPGPAPRAGGRFVTSRRPHQTFRFAPPPSGWARIRIWRWAQRASQSGIAAAIWQRFRGSRSVPGRTSPLEAAPEVAATLERPRPYQPLTFTAAPKRGASQSLGSQLQGRDRTSAVPPRPQRSSHSSLSARPPALARPGTNLKSAPPEPNS</sequence>
<protein>
    <submittedName>
        <fullName evidence="2">Uncharacterized protein</fullName>
    </submittedName>
</protein>
<organism evidence="2 3">
    <name type="scientific">Pleurodeles waltl</name>
    <name type="common">Iberian ribbed newt</name>
    <dbReference type="NCBI Taxonomy" id="8319"/>
    <lineage>
        <taxon>Eukaryota</taxon>
        <taxon>Metazoa</taxon>
        <taxon>Chordata</taxon>
        <taxon>Craniata</taxon>
        <taxon>Vertebrata</taxon>
        <taxon>Euteleostomi</taxon>
        <taxon>Amphibia</taxon>
        <taxon>Batrachia</taxon>
        <taxon>Caudata</taxon>
        <taxon>Salamandroidea</taxon>
        <taxon>Salamandridae</taxon>
        <taxon>Pleurodelinae</taxon>
        <taxon>Pleurodeles</taxon>
    </lineage>
</organism>
<evidence type="ECO:0000313" key="2">
    <source>
        <dbReference type="EMBL" id="KAJ1216168.1"/>
    </source>
</evidence>
<reference evidence="2" key="1">
    <citation type="journal article" date="2022" name="bioRxiv">
        <title>Sequencing and chromosome-scale assembly of the giantPleurodeles waltlgenome.</title>
        <authorList>
            <person name="Brown T."/>
            <person name="Elewa A."/>
            <person name="Iarovenko S."/>
            <person name="Subramanian E."/>
            <person name="Araus A.J."/>
            <person name="Petzold A."/>
            <person name="Susuki M."/>
            <person name="Suzuki K.-i.T."/>
            <person name="Hayashi T."/>
            <person name="Toyoda A."/>
            <person name="Oliveira C."/>
            <person name="Osipova E."/>
            <person name="Leigh N.D."/>
            <person name="Simon A."/>
            <person name="Yun M.H."/>
        </authorList>
    </citation>
    <scope>NUCLEOTIDE SEQUENCE</scope>
    <source>
        <strain evidence="2">20211129_DDA</strain>
        <tissue evidence="2">Liver</tissue>
    </source>
</reference>
<feature type="region of interest" description="Disordered" evidence="1">
    <location>
        <begin position="1"/>
        <end position="35"/>
    </location>
</feature>
<keyword evidence="3" id="KW-1185">Reference proteome</keyword>
<evidence type="ECO:0000313" key="3">
    <source>
        <dbReference type="Proteomes" id="UP001066276"/>
    </source>
</evidence>
<dbReference type="Proteomes" id="UP001066276">
    <property type="component" value="Chromosome 1_1"/>
</dbReference>
<feature type="compositionally biased region" description="Polar residues" evidence="1">
    <location>
        <begin position="105"/>
        <end position="114"/>
    </location>
</feature>